<dbReference type="Pfam" id="PF01475">
    <property type="entry name" value="FUR"/>
    <property type="match status" value="1"/>
</dbReference>
<proteinExistence type="predicted"/>
<dbReference type="InterPro" id="IPR036390">
    <property type="entry name" value="WH_DNA-bd_sf"/>
</dbReference>
<reference evidence="1 2" key="1">
    <citation type="submission" date="2019-08" db="EMBL/GenBank/DDBJ databases">
        <title>In-depth cultivation of the pig gut microbiome towards novel bacterial diversity and tailored functional studies.</title>
        <authorList>
            <person name="Wylensek D."/>
            <person name="Hitch T.C.A."/>
            <person name="Clavel T."/>
        </authorList>
    </citation>
    <scope>NUCLEOTIDE SEQUENCE [LARGE SCALE GENOMIC DNA]</scope>
    <source>
        <strain evidence="1 2">WCA-389-WT-23D1</strain>
    </source>
</reference>
<dbReference type="InterPro" id="IPR036388">
    <property type="entry name" value="WH-like_DNA-bd_sf"/>
</dbReference>
<accession>A0A7X2NK82</accession>
<name>A0A7X2NK82_9CLOT</name>
<protein>
    <submittedName>
        <fullName evidence="1">Transcriptional repressor</fullName>
    </submittedName>
</protein>
<dbReference type="AlphaFoldDB" id="A0A7X2NK82"/>
<organism evidence="1 2">
    <name type="scientific">Clostridium porci</name>
    <dbReference type="NCBI Taxonomy" id="2605778"/>
    <lineage>
        <taxon>Bacteria</taxon>
        <taxon>Bacillati</taxon>
        <taxon>Bacillota</taxon>
        <taxon>Clostridia</taxon>
        <taxon>Eubacteriales</taxon>
        <taxon>Clostridiaceae</taxon>
        <taxon>Clostridium</taxon>
    </lineage>
</organism>
<evidence type="ECO:0000313" key="2">
    <source>
        <dbReference type="Proteomes" id="UP000429958"/>
    </source>
</evidence>
<sequence>MPRKDQIIKELQKNGRRVTQQRRILLDVILNGKWTCCKEIYYEASKLDPSIGRATVYRMVNTLEEMGVLRRSYRYCLPPDHKKGRQIGA</sequence>
<dbReference type="Proteomes" id="UP000429958">
    <property type="component" value="Unassembled WGS sequence"/>
</dbReference>
<dbReference type="RefSeq" id="WP_154471752.1">
    <property type="nucleotide sequence ID" value="NZ_DBEWUL010000226.1"/>
</dbReference>
<dbReference type="Gene3D" id="1.10.10.10">
    <property type="entry name" value="Winged helix-like DNA-binding domain superfamily/Winged helix DNA-binding domain"/>
    <property type="match status" value="1"/>
</dbReference>
<dbReference type="InterPro" id="IPR002481">
    <property type="entry name" value="FUR"/>
</dbReference>
<dbReference type="GO" id="GO:0003700">
    <property type="term" value="F:DNA-binding transcription factor activity"/>
    <property type="evidence" value="ECO:0007669"/>
    <property type="project" value="InterPro"/>
</dbReference>
<evidence type="ECO:0000313" key="1">
    <source>
        <dbReference type="EMBL" id="MSS36318.1"/>
    </source>
</evidence>
<dbReference type="EMBL" id="VUMD01000005">
    <property type="protein sequence ID" value="MSS36318.1"/>
    <property type="molecule type" value="Genomic_DNA"/>
</dbReference>
<comment type="caution">
    <text evidence="1">The sequence shown here is derived from an EMBL/GenBank/DDBJ whole genome shotgun (WGS) entry which is preliminary data.</text>
</comment>
<keyword evidence="2" id="KW-1185">Reference proteome</keyword>
<dbReference type="SUPFAM" id="SSF46785">
    <property type="entry name" value="Winged helix' DNA-binding domain"/>
    <property type="match status" value="1"/>
</dbReference>
<gene>
    <name evidence="1" type="ORF">FYJ39_06985</name>
</gene>